<name>A0A081B759_9HYPH</name>
<dbReference type="STRING" id="1333998.M2A_0376"/>
<evidence type="ECO:0000313" key="10">
    <source>
        <dbReference type="EMBL" id="GAK43877.1"/>
    </source>
</evidence>
<comment type="cofactor">
    <cofactor evidence="9">
        <name>Mg(2+)</name>
        <dbReference type="ChEBI" id="CHEBI:18420"/>
    </cofactor>
</comment>
<dbReference type="GO" id="GO:0009102">
    <property type="term" value="P:biotin biosynthetic process"/>
    <property type="evidence" value="ECO:0007669"/>
    <property type="project" value="UniProtKB-UniRule"/>
</dbReference>
<comment type="caution">
    <text evidence="10">The sequence shown here is derived from an EMBL/GenBank/DDBJ whole genome shotgun (WGS) entry which is preliminary data.</text>
</comment>
<dbReference type="eggNOG" id="COG0132">
    <property type="taxonomic scope" value="Bacteria"/>
</dbReference>
<feature type="binding site" evidence="9">
    <location>
        <begin position="117"/>
        <end position="120"/>
    </location>
    <ligand>
        <name>ATP</name>
        <dbReference type="ChEBI" id="CHEBI:30616"/>
    </ligand>
</feature>
<evidence type="ECO:0000256" key="1">
    <source>
        <dbReference type="ARBA" id="ARBA00022490"/>
    </source>
</evidence>
<keyword evidence="4 9" id="KW-0547">Nucleotide-binding</keyword>
<evidence type="ECO:0000256" key="4">
    <source>
        <dbReference type="ARBA" id="ARBA00022741"/>
    </source>
</evidence>
<feature type="binding site" evidence="9">
    <location>
        <position position="41"/>
    </location>
    <ligand>
        <name>substrate</name>
    </ligand>
</feature>
<feature type="binding site" evidence="9">
    <location>
        <begin position="181"/>
        <end position="182"/>
    </location>
    <ligand>
        <name>ATP</name>
        <dbReference type="ChEBI" id="CHEBI:30616"/>
    </ligand>
</feature>
<dbReference type="InterPro" id="IPR027417">
    <property type="entry name" value="P-loop_NTPase"/>
</dbReference>
<keyword evidence="2 9" id="KW-0436">Ligase</keyword>
<dbReference type="PIRSF" id="PIRSF006755">
    <property type="entry name" value="DTB_synth"/>
    <property type="match status" value="1"/>
</dbReference>
<protein>
    <recommendedName>
        <fullName evidence="9">ATP-dependent dethiobiotin synthetase BioD</fullName>
        <ecNumber evidence="9">6.3.3.3</ecNumber>
    </recommendedName>
    <alternativeName>
        <fullName evidence="9">DTB synthetase</fullName>
        <shortName evidence="9">DTBS</shortName>
    </alternativeName>
    <alternativeName>
        <fullName evidence="9">Dethiobiotin synthase</fullName>
    </alternativeName>
</protein>
<dbReference type="UniPathway" id="UPA00078">
    <property type="reaction ID" value="UER00161"/>
</dbReference>
<evidence type="ECO:0000256" key="5">
    <source>
        <dbReference type="ARBA" id="ARBA00022756"/>
    </source>
</evidence>
<evidence type="ECO:0000256" key="6">
    <source>
        <dbReference type="ARBA" id="ARBA00022840"/>
    </source>
</evidence>
<keyword evidence="5 9" id="KW-0093">Biotin biosynthesis</keyword>
<comment type="catalytic activity">
    <reaction evidence="8">
        <text>(7R,8S)-8-amino-7-(carboxyamino)nonanoate + ATP = (4R,5S)-dethiobiotin + ADP + phosphate + H(+)</text>
        <dbReference type="Rhea" id="RHEA:63684"/>
        <dbReference type="ChEBI" id="CHEBI:15378"/>
        <dbReference type="ChEBI" id="CHEBI:30616"/>
        <dbReference type="ChEBI" id="CHEBI:43474"/>
        <dbReference type="ChEBI" id="CHEBI:149470"/>
        <dbReference type="ChEBI" id="CHEBI:149473"/>
        <dbReference type="ChEBI" id="CHEBI:456216"/>
    </reaction>
</comment>
<feature type="active site" evidence="9">
    <location>
        <position position="37"/>
    </location>
</feature>
<reference evidence="10 11" key="1">
    <citation type="submission" date="2014-07" db="EMBL/GenBank/DDBJ databases">
        <title>Tepidicaulis marinum gen. nov., sp. nov., a novel marine bacterium denitrifying nitrate to nitrous oxide strictly under microaerobic conditions.</title>
        <authorList>
            <person name="Takeuchi M."/>
            <person name="Yamagishi T."/>
            <person name="Kamagata Y."/>
            <person name="Oshima K."/>
            <person name="Hattori M."/>
            <person name="Katayama T."/>
            <person name="Hanada S."/>
            <person name="Tamaki H."/>
            <person name="Marumo K."/>
            <person name="Maeda H."/>
            <person name="Nedachi M."/>
            <person name="Iwasaki W."/>
            <person name="Suwa Y."/>
            <person name="Sakata S."/>
        </authorList>
    </citation>
    <scope>NUCLEOTIDE SEQUENCE [LARGE SCALE GENOMIC DNA]</scope>
    <source>
        <strain evidence="10 11">MA2</strain>
    </source>
</reference>
<keyword evidence="7 9" id="KW-0460">Magnesium</keyword>
<comment type="subcellular location">
    <subcellularLocation>
        <location evidence="9">Cytoplasm</location>
    </subcellularLocation>
</comment>
<evidence type="ECO:0000313" key="11">
    <source>
        <dbReference type="Proteomes" id="UP000028702"/>
    </source>
</evidence>
<feature type="binding site" evidence="9">
    <location>
        <position position="52"/>
    </location>
    <ligand>
        <name>Mg(2+)</name>
        <dbReference type="ChEBI" id="CHEBI:18420"/>
    </ligand>
</feature>
<dbReference type="EMBL" id="BBIO01000001">
    <property type="protein sequence ID" value="GAK43877.1"/>
    <property type="molecule type" value="Genomic_DNA"/>
</dbReference>
<dbReference type="Gene3D" id="3.40.50.300">
    <property type="entry name" value="P-loop containing nucleotide triphosphate hydrolases"/>
    <property type="match status" value="1"/>
</dbReference>
<dbReference type="GO" id="GO:0005524">
    <property type="term" value="F:ATP binding"/>
    <property type="evidence" value="ECO:0007669"/>
    <property type="project" value="UniProtKB-UniRule"/>
</dbReference>
<dbReference type="HAMAP" id="MF_00336">
    <property type="entry name" value="BioD"/>
    <property type="match status" value="1"/>
</dbReference>
<dbReference type="EC" id="6.3.3.3" evidence="9"/>
<keyword evidence="3 9" id="KW-0479">Metal-binding</keyword>
<dbReference type="GO" id="GO:0005829">
    <property type="term" value="C:cytosol"/>
    <property type="evidence" value="ECO:0007669"/>
    <property type="project" value="TreeGrafter"/>
</dbReference>
<dbReference type="GO" id="GO:0004141">
    <property type="term" value="F:dethiobiotin synthase activity"/>
    <property type="evidence" value="ECO:0007669"/>
    <property type="project" value="UniProtKB-UniRule"/>
</dbReference>
<dbReference type="Pfam" id="PF13500">
    <property type="entry name" value="AAA_26"/>
    <property type="match status" value="1"/>
</dbReference>
<feature type="binding site" evidence="9">
    <location>
        <begin position="210"/>
        <end position="212"/>
    </location>
    <ligand>
        <name>ATP</name>
        <dbReference type="ChEBI" id="CHEBI:30616"/>
    </ligand>
</feature>
<comment type="caution">
    <text evidence="9">Lacks conserved residue(s) required for the propagation of feature annotation.</text>
</comment>
<evidence type="ECO:0000256" key="2">
    <source>
        <dbReference type="ARBA" id="ARBA00022598"/>
    </source>
</evidence>
<dbReference type="Proteomes" id="UP000028702">
    <property type="component" value="Unassembled WGS sequence"/>
</dbReference>
<evidence type="ECO:0000256" key="9">
    <source>
        <dbReference type="HAMAP-Rule" id="MF_00336"/>
    </source>
</evidence>
<evidence type="ECO:0000256" key="3">
    <source>
        <dbReference type="ARBA" id="ARBA00022723"/>
    </source>
</evidence>
<keyword evidence="11" id="KW-1185">Reference proteome</keyword>
<organism evidence="10 11">
    <name type="scientific">Tepidicaulis marinus</name>
    <dbReference type="NCBI Taxonomy" id="1333998"/>
    <lineage>
        <taxon>Bacteria</taxon>
        <taxon>Pseudomonadati</taxon>
        <taxon>Pseudomonadota</taxon>
        <taxon>Alphaproteobacteria</taxon>
        <taxon>Hyphomicrobiales</taxon>
        <taxon>Parvibaculaceae</taxon>
        <taxon>Tepidicaulis</taxon>
    </lineage>
</organism>
<comment type="pathway">
    <text evidence="9">Cofactor biosynthesis; biotin biosynthesis; biotin from 7,8-diaminononanoate: step 1/2.</text>
</comment>
<dbReference type="CDD" id="cd03109">
    <property type="entry name" value="DTBS"/>
    <property type="match status" value="1"/>
</dbReference>
<dbReference type="AlphaFoldDB" id="A0A081B759"/>
<comment type="similarity">
    <text evidence="9">Belongs to the dethiobiotin synthetase family.</text>
</comment>
<feature type="binding site" evidence="9">
    <location>
        <begin position="12"/>
        <end position="17"/>
    </location>
    <ligand>
        <name>ATP</name>
        <dbReference type="ChEBI" id="CHEBI:30616"/>
    </ligand>
</feature>
<dbReference type="RefSeq" id="WP_045442113.1">
    <property type="nucleotide sequence ID" value="NZ_BBIO01000001.1"/>
</dbReference>
<comment type="function">
    <text evidence="9">Catalyzes a mechanistically unusual reaction, the ATP-dependent insertion of CO2 between the N7 and N8 nitrogen atoms of 7,8-diaminopelargonic acid (DAPA, also called 7,8-diammoniononanoate) to form a ureido ring.</text>
</comment>
<dbReference type="InterPro" id="IPR004472">
    <property type="entry name" value="DTB_synth_BioD"/>
</dbReference>
<gene>
    <name evidence="9" type="primary">bioD</name>
    <name evidence="10" type="ORF">M2A_0376</name>
</gene>
<dbReference type="GO" id="GO:0000287">
    <property type="term" value="F:magnesium ion binding"/>
    <property type="evidence" value="ECO:0007669"/>
    <property type="project" value="UniProtKB-UniRule"/>
</dbReference>
<evidence type="ECO:0000256" key="8">
    <source>
        <dbReference type="ARBA" id="ARBA00047386"/>
    </source>
</evidence>
<evidence type="ECO:0000256" key="7">
    <source>
        <dbReference type="ARBA" id="ARBA00022842"/>
    </source>
</evidence>
<proteinExistence type="inferred from homology"/>
<dbReference type="SUPFAM" id="SSF52540">
    <property type="entry name" value="P-loop containing nucleoside triphosphate hydrolases"/>
    <property type="match status" value="1"/>
</dbReference>
<dbReference type="PANTHER" id="PTHR43210">
    <property type="entry name" value="DETHIOBIOTIN SYNTHETASE"/>
    <property type="match status" value="1"/>
</dbReference>
<feature type="binding site" evidence="9">
    <location>
        <position position="16"/>
    </location>
    <ligand>
        <name>Mg(2+)</name>
        <dbReference type="ChEBI" id="CHEBI:18420"/>
    </ligand>
</feature>
<comment type="catalytic activity">
    <reaction evidence="9">
        <text>(7R,8S)-7,8-diammoniononanoate + CO2 + ATP = (4R,5S)-dethiobiotin + ADP + phosphate + 3 H(+)</text>
        <dbReference type="Rhea" id="RHEA:15805"/>
        <dbReference type="ChEBI" id="CHEBI:15378"/>
        <dbReference type="ChEBI" id="CHEBI:16526"/>
        <dbReference type="ChEBI" id="CHEBI:30616"/>
        <dbReference type="ChEBI" id="CHEBI:43474"/>
        <dbReference type="ChEBI" id="CHEBI:149469"/>
        <dbReference type="ChEBI" id="CHEBI:149473"/>
        <dbReference type="ChEBI" id="CHEBI:456216"/>
        <dbReference type="EC" id="6.3.3.3"/>
    </reaction>
</comment>
<dbReference type="NCBIfam" id="TIGR00347">
    <property type="entry name" value="bioD"/>
    <property type="match status" value="1"/>
</dbReference>
<feature type="binding site" evidence="9">
    <location>
        <position position="52"/>
    </location>
    <ligand>
        <name>ATP</name>
        <dbReference type="ChEBI" id="CHEBI:30616"/>
    </ligand>
</feature>
<feature type="binding site" evidence="9">
    <location>
        <position position="117"/>
    </location>
    <ligand>
        <name>Mg(2+)</name>
        <dbReference type="ChEBI" id="CHEBI:18420"/>
    </ligand>
</feature>
<keyword evidence="6 9" id="KW-0067">ATP-binding</keyword>
<comment type="subunit">
    <text evidence="9">Homodimer.</text>
</comment>
<accession>A0A081B759</accession>
<dbReference type="PANTHER" id="PTHR43210:SF2">
    <property type="entry name" value="ATP-DEPENDENT DETHIOBIOTIN SYNTHETASE BIOD 2"/>
    <property type="match status" value="1"/>
</dbReference>
<sequence length="225" mass="24137">MSVFFVTSSGTEIGKTFVSSHIVRQLKARGDKVLALKPVLSGITPETVAGSDTALLLEAMGREVTDENFEAITPWHFKEAMSPDMAAAREGRSVPFRSLVSFCGEAARANHDHLLIEGVGGLMVPLDETHLVLDWMKALTRETALTPILVVGSYLGTVSHTLTALKVMKEEGLAPGAIIVSQSEEAPVPLEETCAVIGRFAGGVPIVPLPRLARGEEAPDLLFWH</sequence>
<keyword evidence="1 9" id="KW-0963">Cytoplasm</keyword>